<feature type="region of interest" description="Disordered" evidence="4">
    <location>
        <begin position="348"/>
        <end position="375"/>
    </location>
</feature>
<dbReference type="SMR" id="A0A067E5K9"/>
<evidence type="ECO:0000256" key="2">
    <source>
        <dbReference type="RuleBase" id="RU368095"/>
    </source>
</evidence>
<dbReference type="PaxDb" id="2711-XP_006474636.1"/>
<dbReference type="AlphaFoldDB" id="A0A067E5K9"/>
<dbReference type="Proteomes" id="UP000027120">
    <property type="component" value="Unassembled WGS sequence"/>
</dbReference>
<comment type="similarity">
    <text evidence="1 2">Belongs to the nicotianamine synthase (NAS)-like family.</text>
</comment>
<comment type="function">
    <text evidence="2">Synthesizes nicotianamine, a polyamine which serves as a sensor for the physiological iron status within the plant, and/or might be involved in the transport of iron.</text>
</comment>
<gene>
    <name evidence="5" type="ORF">CISIN_1g041205mg</name>
</gene>
<proteinExistence type="inferred from homology"/>
<dbReference type="SUPFAM" id="SSF53335">
    <property type="entry name" value="S-adenosyl-L-methionine-dependent methyltransferases"/>
    <property type="match status" value="1"/>
</dbReference>
<evidence type="ECO:0000256" key="3">
    <source>
        <dbReference type="SAM" id="Coils"/>
    </source>
</evidence>
<evidence type="ECO:0000313" key="5">
    <source>
        <dbReference type="EMBL" id="KDO46527.1"/>
    </source>
</evidence>
<dbReference type="CDD" id="cd02440">
    <property type="entry name" value="AdoMet_MTases"/>
    <property type="match status" value="1"/>
</dbReference>
<evidence type="ECO:0000256" key="4">
    <source>
        <dbReference type="SAM" id="MobiDB-lite"/>
    </source>
</evidence>
<comment type="catalytic activity">
    <reaction evidence="2">
        <text>3 S-adenosyl-L-methionine = nicotianamine + 3 S-methyl-5'-thioadenosine + 3 H(+)</text>
        <dbReference type="Rhea" id="RHEA:16481"/>
        <dbReference type="ChEBI" id="CHEBI:15378"/>
        <dbReference type="ChEBI" id="CHEBI:17509"/>
        <dbReference type="ChEBI" id="CHEBI:58249"/>
        <dbReference type="ChEBI" id="CHEBI:59789"/>
        <dbReference type="EC" id="2.5.1.43"/>
    </reaction>
</comment>
<sequence length="535" mass="60276">MASHQNLNFQGQIPGEFLIARIMQIHASISKLESLRPSKQVNILFSHLVKLCILPSSIDIKALPQEVQQMRQSLIILCARAESLLELEFATYLSKISLPLNDLNRFPYYENYVKLAKLEYGALIENTGVAQLKKVAFVGSGPMPLTSIILASQHMKSTHFDNIDIDETANNLARRIVSSDDEIEKRMKFLTCDIMEVKEKLGEYDCIILAALAGNEEEKAKILGHIRKYMKEGGVLLVRSAKGARAFLYPVVEHELFDFKVLSIFHPTNDVINSVVLLQLPKDPPKLVLKDKESVSQLQENRPRITSQLLHDKLLPQASPNNKPYLFNGNSCPCNHLEALDASKRAKITGKKKMARAEKASEEAPSSSQANTSKFQSDQWLEIESTSSGLTLADLLREKRAEVEHLVPLIQKADRVIPKSHAADAEKIPLSTTWDIALANLLRVAYLLELHRPLAMKSFDGYIQMAQNLEAAQKQVTELSEKIRSEQDKNRQLRNCILQLTQSLQAEEKRRFEVEAELETLKQKVDDQLKAANNA</sequence>
<protein>
    <recommendedName>
        <fullName evidence="2">Nicotianamine synthase</fullName>
        <ecNumber evidence="2">2.5.1.43</ecNumber>
    </recommendedName>
</protein>
<keyword evidence="2" id="KW-0949">S-adenosyl-L-methionine</keyword>
<dbReference type="PROSITE" id="PS51142">
    <property type="entry name" value="NAS"/>
    <property type="match status" value="1"/>
</dbReference>
<keyword evidence="6" id="KW-1185">Reference proteome</keyword>
<evidence type="ECO:0000256" key="1">
    <source>
        <dbReference type="ARBA" id="ARBA00007009"/>
    </source>
</evidence>
<organism evidence="5 6">
    <name type="scientific">Citrus sinensis</name>
    <name type="common">Sweet orange</name>
    <name type="synonym">Citrus aurantium var. sinensis</name>
    <dbReference type="NCBI Taxonomy" id="2711"/>
    <lineage>
        <taxon>Eukaryota</taxon>
        <taxon>Viridiplantae</taxon>
        <taxon>Streptophyta</taxon>
        <taxon>Embryophyta</taxon>
        <taxon>Tracheophyta</taxon>
        <taxon>Spermatophyta</taxon>
        <taxon>Magnoliopsida</taxon>
        <taxon>eudicotyledons</taxon>
        <taxon>Gunneridae</taxon>
        <taxon>Pentapetalae</taxon>
        <taxon>rosids</taxon>
        <taxon>malvids</taxon>
        <taxon>Sapindales</taxon>
        <taxon>Rutaceae</taxon>
        <taxon>Aurantioideae</taxon>
        <taxon>Citrus</taxon>
    </lineage>
</organism>
<keyword evidence="3" id="KW-0175">Coiled coil</keyword>
<dbReference type="GO" id="GO:0030410">
    <property type="term" value="F:nicotianamine synthase activity"/>
    <property type="evidence" value="ECO:0000318"/>
    <property type="project" value="GO_Central"/>
</dbReference>
<dbReference type="InterPro" id="IPR004298">
    <property type="entry name" value="Nicotian_synth"/>
</dbReference>
<dbReference type="PANTHER" id="PTHR32266">
    <property type="entry name" value="NICOTIANAMINE SYNTHASE 3"/>
    <property type="match status" value="1"/>
</dbReference>
<dbReference type="Gene3D" id="3.40.50.150">
    <property type="entry name" value="Vaccinia Virus protein VP39"/>
    <property type="match status" value="1"/>
</dbReference>
<evidence type="ECO:0000313" key="6">
    <source>
        <dbReference type="Proteomes" id="UP000027120"/>
    </source>
</evidence>
<keyword evidence="2" id="KW-0808">Transferase</keyword>
<dbReference type="eggNOG" id="ENOG502RDC4">
    <property type="taxonomic scope" value="Eukaryota"/>
</dbReference>
<dbReference type="EC" id="2.5.1.43" evidence="2"/>
<dbReference type="PANTHER" id="PTHR32266:SF11">
    <property type="entry name" value="NICOTIANAMINE SYNTHASE"/>
    <property type="match status" value="1"/>
</dbReference>
<dbReference type="Pfam" id="PF03059">
    <property type="entry name" value="NAS"/>
    <property type="match status" value="1"/>
</dbReference>
<dbReference type="EMBL" id="KK785206">
    <property type="protein sequence ID" value="KDO46527.1"/>
    <property type="molecule type" value="Genomic_DNA"/>
</dbReference>
<reference evidence="5 6" key="1">
    <citation type="submission" date="2014-04" db="EMBL/GenBank/DDBJ databases">
        <authorList>
            <consortium name="International Citrus Genome Consortium"/>
            <person name="Gmitter F."/>
            <person name="Chen C."/>
            <person name="Farmerie W."/>
            <person name="Harkins T."/>
            <person name="Desany B."/>
            <person name="Mohiuddin M."/>
            <person name="Kodira C."/>
            <person name="Borodovsky M."/>
            <person name="Lomsadze A."/>
            <person name="Burns P."/>
            <person name="Jenkins J."/>
            <person name="Prochnik S."/>
            <person name="Shu S."/>
            <person name="Chapman J."/>
            <person name="Pitluck S."/>
            <person name="Schmutz J."/>
            <person name="Rokhsar D."/>
        </authorList>
    </citation>
    <scope>NUCLEOTIDE SEQUENCE</scope>
</reference>
<name>A0A067E5K9_CITSI</name>
<accession>A0A067E5K9</accession>
<feature type="coiled-coil region" evidence="3">
    <location>
        <begin position="462"/>
        <end position="535"/>
    </location>
</feature>
<dbReference type="GO" id="GO:0030418">
    <property type="term" value="P:nicotianamine biosynthetic process"/>
    <property type="evidence" value="ECO:0000318"/>
    <property type="project" value="GO_Central"/>
</dbReference>
<dbReference type="InterPro" id="IPR029063">
    <property type="entry name" value="SAM-dependent_MTases_sf"/>
</dbReference>